<gene>
    <name evidence="1" type="ORF">CK203_106008</name>
</gene>
<evidence type="ECO:0000313" key="2">
    <source>
        <dbReference type="Proteomes" id="UP000288805"/>
    </source>
</evidence>
<dbReference type="Proteomes" id="UP000288805">
    <property type="component" value="Unassembled WGS sequence"/>
</dbReference>
<reference evidence="1 2" key="1">
    <citation type="journal article" date="2018" name="PLoS Genet.">
        <title>Population sequencing reveals clonal diversity and ancestral inbreeding in the grapevine cultivar Chardonnay.</title>
        <authorList>
            <person name="Roach M.J."/>
            <person name="Johnson D.L."/>
            <person name="Bohlmann J."/>
            <person name="van Vuuren H.J."/>
            <person name="Jones S.J."/>
            <person name="Pretorius I.S."/>
            <person name="Schmidt S.A."/>
            <person name="Borneman A.R."/>
        </authorList>
    </citation>
    <scope>NUCLEOTIDE SEQUENCE [LARGE SCALE GENOMIC DNA]</scope>
    <source>
        <strain evidence="2">cv. Chardonnay</strain>
        <tissue evidence="1">Leaf</tissue>
    </source>
</reference>
<accession>A0A438DFG9</accession>
<name>A0A438DFG9_VITVI</name>
<protein>
    <recommendedName>
        <fullName evidence="3">Myb/SANT-like domain-containing protein</fullName>
    </recommendedName>
</protein>
<evidence type="ECO:0008006" key="3">
    <source>
        <dbReference type="Google" id="ProtNLM"/>
    </source>
</evidence>
<organism evidence="1 2">
    <name type="scientific">Vitis vinifera</name>
    <name type="common">Grape</name>
    <dbReference type="NCBI Taxonomy" id="29760"/>
    <lineage>
        <taxon>Eukaryota</taxon>
        <taxon>Viridiplantae</taxon>
        <taxon>Streptophyta</taxon>
        <taxon>Embryophyta</taxon>
        <taxon>Tracheophyta</taxon>
        <taxon>Spermatophyta</taxon>
        <taxon>Magnoliopsida</taxon>
        <taxon>eudicotyledons</taxon>
        <taxon>Gunneridae</taxon>
        <taxon>Pentapetalae</taxon>
        <taxon>rosids</taxon>
        <taxon>Vitales</taxon>
        <taxon>Vitaceae</taxon>
        <taxon>Viteae</taxon>
        <taxon>Vitis</taxon>
    </lineage>
</organism>
<sequence length="132" mass="14984">MATKITNVEDVGTWRGNIEKIFIEIMVNEINKGNIDSGKFKTTTWRRMLLSVLYYSSIQDSPNTDDEDEMDDNSEHGGVHVDIDHEILNDPLQAKLVGGVTTHFRKRTINSQLDHRGKKELTLSQIDDALKA</sequence>
<comment type="caution">
    <text evidence="1">The sequence shown here is derived from an EMBL/GenBank/DDBJ whole genome shotgun (WGS) entry which is preliminary data.</text>
</comment>
<dbReference type="AlphaFoldDB" id="A0A438DFG9"/>
<dbReference type="EMBL" id="QGNW01001655">
    <property type="protein sequence ID" value="RVW34190.1"/>
    <property type="molecule type" value="Genomic_DNA"/>
</dbReference>
<evidence type="ECO:0000313" key="1">
    <source>
        <dbReference type="EMBL" id="RVW34190.1"/>
    </source>
</evidence>
<proteinExistence type="predicted"/>